<dbReference type="Gene3D" id="2.40.33.20">
    <property type="entry name" value="PK beta-barrel domain-like"/>
    <property type="match status" value="1"/>
</dbReference>
<dbReference type="GO" id="GO:0003824">
    <property type="term" value="F:catalytic activity"/>
    <property type="evidence" value="ECO:0007669"/>
    <property type="project" value="InterPro"/>
</dbReference>
<dbReference type="PANTHER" id="PTHR36930">
    <property type="entry name" value="METAL-SULFUR CLUSTER BIOSYNTHESIS PROTEINS YUAD-RELATED"/>
    <property type="match status" value="1"/>
</dbReference>
<dbReference type="Proteomes" id="UP001304300">
    <property type="component" value="Chromosome"/>
</dbReference>
<dbReference type="GO" id="GO:0030170">
    <property type="term" value="F:pyridoxal phosphate binding"/>
    <property type="evidence" value="ECO:0007669"/>
    <property type="project" value="InterPro"/>
</dbReference>
<dbReference type="KEGG" id="puo:RZN69_00250"/>
<evidence type="ECO:0000259" key="1">
    <source>
        <dbReference type="PROSITE" id="PS51340"/>
    </source>
</evidence>
<sequence length="159" mass="17726">MGTITEILISKSPDEPMCSLRQVNAIAGRGLEGDRYFTKKGTFTPEPHKPDFELTLIEKEKIDEFVEETGLDFEAKDARRNLVTVGVDLNRLVDKAFQIGEVKVKGIRLCEPCNYLAKQTYRETLKGLVHKGGLRAQILSDGAIKVGDAITEYEQDQPG</sequence>
<proteinExistence type="predicted"/>
<accession>A0AAQ3LBT5</accession>
<dbReference type="InterPro" id="IPR052716">
    <property type="entry name" value="MOSC_domain"/>
</dbReference>
<evidence type="ECO:0000313" key="2">
    <source>
        <dbReference type="EMBL" id="WOO41497.1"/>
    </source>
</evidence>
<dbReference type="EMBL" id="CP136920">
    <property type="protein sequence ID" value="WOO41497.1"/>
    <property type="molecule type" value="Genomic_DNA"/>
</dbReference>
<organism evidence="2 3">
    <name type="scientific">Rubellicoccus peritrichatus</name>
    <dbReference type="NCBI Taxonomy" id="3080537"/>
    <lineage>
        <taxon>Bacteria</taxon>
        <taxon>Pseudomonadati</taxon>
        <taxon>Verrucomicrobiota</taxon>
        <taxon>Opitutia</taxon>
        <taxon>Puniceicoccales</taxon>
        <taxon>Cerasicoccaceae</taxon>
        <taxon>Rubellicoccus</taxon>
    </lineage>
</organism>
<dbReference type="RefSeq" id="WP_317833981.1">
    <property type="nucleotide sequence ID" value="NZ_CP136920.1"/>
</dbReference>
<evidence type="ECO:0000313" key="3">
    <source>
        <dbReference type="Proteomes" id="UP001304300"/>
    </source>
</evidence>
<feature type="domain" description="MOSC" evidence="1">
    <location>
        <begin position="18"/>
        <end position="153"/>
    </location>
</feature>
<reference evidence="2 3" key="1">
    <citation type="submission" date="2023-10" db="EMBL/GenBank/DDBJ databases">
        <title>Rubellicoccus peritrichatus gen. nov., sp. nov., isolated from an algae of coral reef tank.</title>
        <authorList>
            <person name="Luo J."/>
        </authorList>
    </citation>
    <scope>NUCLEOTIDE SEQUENCE [LARGE SCALE GENOMIC DNA]</scope>
    <source>
        <strain evidence="2 3">CR14</strain>
    </source>
</reference>
<gene>
    <name evidence="2" type="ORF">RZN69_00250</name>
</gene>
<dbReference type="AlphaFoldDB" id="A0AAQ3LBT5"/>
<dbReference type="InterPro" id="IPR005302">
    <property type="entry name" value="MoCF_Sase_C"/>
</dbReference>
<dbReference type="SUPFAM" id="SSF50800">
    <property type="entry name" value="PK beta-barrel domain-like"/>
    <property type="match status" value="1"/>
</dbReference>
<dbReference type="PANTHER" id="PTHR36930:SF1">
    <property type="entry name" value="MOSC DOMAIN-CONTAINING PROTEIN"/>
    <property type="match status" value="1"/>
</dbReference>
<keyword evidence="3" id="KW-1185">Reference proteome</keyword>
<dbReference type="GO" id="GO:0030151">
    <property type="term" value="F:molybdenum ion binding"/>
    <property type="evidence" value="ECO:0007669"/>
    <property type="project" value="InterPro"/>
</dbReference>
<dbReference type="Pfam" id="PF03473">
    <property type="entry name" value="MOSC"/>
    <property type="match status" value="1"/>
</dbReference>
<dbReference type="PROSITE" id="PS51340">
    <property type="entry name" value="MOSC"/>
    <property type="match status" value="1"/>
</dbReference>
<name>A0AAQ3LBT5_9BACT</name>
<dbReference type="InterPro" id="IPR011037">
    <property type="entry name" value="Pyrv_Knase-like_insert_dom_sf"/>
</dbReference>
<protein>
    <submittedName>
        <fullName evidence="2">MOSC domain-containing protein</fullName>
    </submittedName>
</protein>